<dbReference type="RefSeq" id="XP_022655265.1">
    <property type="nucleotide sequence ID" value="XM_022799530.1"/>
</dbReference>
<feature type="compositionally biased region" description="Polar residues" evidence="1">
    <location>
        <begin position="80"/>
        <end position="93"/>
    </location>
</feature>
<proteinExistence type="predicted"/>
<dbReference type="InParanoid" id="A0A7M7JPT0"/>
<accession>A0A7M7JPT0</accession>
<feature type="region of interest" description="Disordered" evidence="1">
    <location>
        <begin position="281"/>
        <end position="316"/>
    </location>
</feature>
<evidence type="ECO:0000313" key="2">
    <source>
        <dbReference type="EnsemblMetazoa" id="XP_022655265"/>
    </source>
</evidence>
<keyword evidence="3" id="KW-1185">Reference proteome</keyword>
<sequence length="779" mass="84686">MDDCELTENTNDSLRLDDPTGSIAEPIPGSPGRLERGGTFIVVPSSSTSGATEAILPTSATGAEIDDMAEQMHVEVSVKTPGTQESDSASYESATEEDFSLTQSPNVSWPRDDNKPEESSSTSSTLTTTSSSVKKELLRPNTEESAPKTTAAAPAVSVRSNLLVRAATVDTSKMLTHQEGNECSSKQTTLGKADEICSGDTALSSSEGAPRVYKTLGYEASGSARRPSSLKMPGCLFDKVYPPASSDVITLEYLNETAAQSSVTIATCNDHDDGLTISDCRSSGDTSATESSNIHLAAASPVPRRTDEEEGSDDKIETGYPALLCSEANKGQIETQQVDATTDARSSLDSGDETGKDVSAIGIGNDEVKDAYSELCARDKEQEGCESHKCLGRRHTYLILQAKQKTPTNLVTTPEESNLQELASRLSNCAQLVTSLTPRSSPVINKSLASLHESFRRATSLTAASHLLEPTATSSSDQNSQQSCTLFEQAEDLNANRPLHGNSRRDCVVTNEDKQKRTRNNGQHHLITNNPLEEIQNSPVVSSSSTTEMSSSNILPTPLPRSTFTISTEDICWGDRNGNRNLIELQKVDLHSATARGFEKFTALCKGHLCRKLLASSRVQKLIRDIVDMVRMAISLHQPLPECGVARRKELRKATKDNNSTIESEEEATADMPHSEEDMLFHERILLGLEGSCRELHRLFFDTSPAERVALMRNGEALEKSLETVMHFTRTPVRPKKLSSATLKRRLRKLLEQQHITVGPSKSGFRRSCCATSSSHRVY</sequence>
<feature type="region of interest" description="Disordered" evidence="1">
    <location>
        <begin position="496"/>
        <end position="524"/>
    </location>
</feature>
<feature type="compositionally biased region" description="Low complexity" evidence="1">
    <location>
        <begin position="119"/>
        <end position="132"/>
    </location>
</feature>
<feature type="compositionally biased region" description="Polar residues" evidence="1">
    <location>
        <begin position="335"/>
        <end position="349"/>
    </location>
</feature>
<feature type="region of interest" description="Disordered" evidence="1">
    <location>
        <begin position="335"/>
        <end position="360"/>
    </location>
</feature>
<feature type="compositionally biased region" description="Basic and acidic residues" evidence="1">
    <location>
        <begin position="133"/>
        <end position="146"/>
    </location>
</feature>
<dbReference type="GeneID" id="111247939"/>
<dbReference type="KEGG" id="vde:111247939"/>
<feature type="compositionally biased region" description="Polar residues" evidence="1">
    <location>
        <begin position="281"/>
        <end position="294"/>
    </location>
</feature>
<protein>
    <submittedName>
        <fullName evidence="2">Uncharacterized protein</fullName>
    </submittedName>
</protein>
<feature type="compositionally biased region" description="Basic and acidic residues" evidence="1">
    <location>
        <begin position="503"/>
        <end position="515"/>
    </location>
</feature>
<name>A0A7M7JPT0_VARDE</name>
<dbReference type="AlphaFoldDB" id="A0A7M7JPT0"/>
<dbReference type="Proteomes" id="UP000594260">
    <property type="component" value="Unplaced"/>
</dbReference>
<organism evidence="2 3">
    <name type="scientific">Varroa destructor</name>
    <name type="common">Honeybee mite</name>
    <dbReference type="NCBI Taxonomy" id="109461"/>
    <lineage>
        <taxon>Eukaryota</taxon>
        <taxon>Metazoa</taxon>
        <taxon>Ecdysozoa</taxon>
        <taxon>Arthropoda</taxon>
        <taxon>Chelicerata</taxon>
        <taxon>Arachnida</taxon>
        <taxon>Acari</taxon>
        <taxon>Parasitiformes</taxon>
        <taxon>Mesostigmata</taxon>
        <taxon>Gamasina</taxon>
        <taxon>Dermanyssoidea</taxon>
        <taxon>Varroidae</taxon>
        <taxon>Varroa</taxon>
    </lineage>
</organism>
<dbReference type="EnsemblMetazoa" id="XM_022799530">
    <property type="protein sequence ID" value="XP_022655265"/>
    <property type="gene ID" value="LOC111247939"/>
</dbReference>
<reference evidence="2" key="1">
    <citation type="submission" date="2021-01" db="UniProtKB">
        <authorList>
            <consortium name="EnsemblMetazoa"/>
        </authorList>
    </citation>
    <scope>IDENTIFICATION</scope>
</reference>
<feature type="region of interest" description="Disordered" evidence="1">
    <location>
        <begin position="652"/>
        <end position="674"/>
    </location>
</feature>
<dbReference type="OrthoDB" id="10028852at2759"/>
<feature type="region of interest" description="Disordered" evidence="1">
    <location>
        <begin position="1"/>
        <end position="155"/>
    </location>
</feature>
<evidence type="ECO:0000313" key="3">
    <source>
        <dbReference type="Proteomes" id="UP000594260"/>
    </source>
</evidence>
<evidence type="ECO:0000256" key="1">
    <source>
        <dbReference type="SAM" id="MobiDB-lite"/>
    </source>
</evidence>